<dbReference type="AlphaFoldDB" id="A0A822ZH83"/>
<gene>
    <name evidence="2" type="ORF">HUJ06_015361</name>
</gene>
<reference evidence="2 3" key="1">
    <citation type="journal article" date="2020" name="Mol. Biol. Evol.">
        <title>Distinct Expression and Methylation Patterns for Genes with Different Fates following a Single Whole-Genome Duplication in Flowering Plants.</title>
        <authorList>
            <person name="Shi T."/>
            <person name="Rahmani R.S."/>
            <person name="Gugger P.F."/>
            <person name="Wang M."/>
            <person name="Li H."/>
            <person name="Zhang Y."/>
            <person name="Li Z."/>
            <person name="Wang Q."/>
            <person name="Van de Peer Y."/>
            <person name="Marchal K."/>
            <person name="Chen J."/>
        </authorList>
    </citation>
    <scope>NUCLEOTIDE SEQUENCE [LARGE SCALE GENOMIC DNA]</scope>
    <source>
        <tissue evidence="2">Leaf</tissue>
    </source>
</reference>
<dbReference type="PANTHER" id="PTHR34046">
    <property type="entry name" value="OS06G0218800 PROTEIN"/>
    <property type="match status" value="1"/>
</dbReference>
<accession>A0A822ZH83</accession>
<dbReference type="Proteomes" id="UP000607653">
    <property type="component" value="Unassembled WGS sequence"/>
</dbReference>
<evidence type="ECO:0000313" key="2">
    <source>
        <dbReference type="EMBL" id="DAD41038.1"/>
    </source>
</evidence>
<evidence type="ECO:0000256" key="1">
    <source>
        <dbReference type="SAM" id="MobiDB-lite"/>
    </source>
</evidence>
<name>A0A822ZH83_NELNU</name>
<feature type="region of interest" description="Disordered" evidence="1">
    <location>
        <begin position="1"/>
        <end position="21"/>
    </location>
</feature>
<proteinExistence type="predicted"/>
<evidence type="ECO:0000313" key="3">
    <source>
        <dbReference type="Proteomes" id="UP000607653"/>
    </source>
</evidence>
<sequence>MGWSEAGVRCRKHPNHRQSPGVCSSCLSERLSQLFSTAPRSTTAASSCFSSLSSSPYSSGSSSCSSPIPQRNGSELKGRICFVVSGNDGLVRSRSMAFVTRNRIAEATDGKKKGGFWSRFLRSTGKRTKDVVMMHSRTMRERVTSVVY</sequence>
<protein>
    <submittedName>
        <fullName evidence="2">Uncharacterized protein</fullName>
    </submittedName>
</protein>
<dbReference type="Pfam" id="PF05340">
    <property type="entry name" value="DUF740"/>
    <property type="match status" value="1"/>
</dbReference>
<dbReference type="PANTHER" id="PTHR34046:SF19">
    <property type="entry name" value="RAPIDLY ELICITED PROTEIN, PUTATIVE-RELATED"/>
    <property type="match status" value="1"/>
</dbReference>
<dbReference type="EMBL" id="DUZY01000005">
    <property type="protein sequence ID" value="DAD41038.1"/>
    <property type="molecule type" value="Genomic_DNA"/>
</dbReference>
<dbReference type="InterPro" id="IPR008004">
    <property type="entry name" value="OCTOPUS-like"/>
</dbReference>
<comment type="caution">
    <text evidence="2">The sequence shown here is derived from an EMBL/GenBank/DDBJ whole genome shotgun (WGS) entry which is preliminary data.</text>
</comment>
<organism evidence="2 3">
    <name type="scientific">Nelumbo nucifera</name>
    <name type="common">Sacred lotus</name>
    <dbReference type="NCBI Taxonomy" id="4432"/>
    <lineage>
        <taxon>Eukaryota</taxon>
        <taxon>Viridiplantae</taxon>
        <taxon>Streptophyta</taxon>
        <taxon>Embryophyta</taxon>
        <taxon>Tracheophyta</taxon>
        <taxon>Spermatophyta</taxon>
        <taxon>Magnoliopsida</taxon>
        <taxon>Proteales</taxon>
        <taxon>Nelumbonaceae</taxon>
        <taxon>Nelumbo</taxon>
    </lineage>
</organism>
<keyword evidence="3" id="KW-1185">Reference proteome</keyword>